<proteinExistence type="predicted"/>
<reference evidence="1" key="1">
    <citation type="journal article" date="2023" name="Mol. Phylogenet. Evol.">
        <title>Genome-scale phylogeny and comparative genomics of the fungal order Sordariales.</title>
        <authorList>
            <person name="Hensen N."/>
            <person name="Bonometti L."/>
            <person name="Westerberg I."/>
            <person name="Brannstrom I.O."/>
            <person name="Guillou S."/>
            <person name="Cros-Aarteil S."/>
            <person name="Calhoun S."/>
            <person name="Haridas S."/>
            <person name="Kuo A."/>
            <person name="Mondo S."/>
            <person name="Pangilinan J."/>
            <person name="Riley R."/>
            <person name="LaButti K."/>
            <person name="Andreopoulos B."/>
            <person name="Lipzen A."/>
            <person name="Chen C."/>
            <person name="Yan M."/>
            <person name="Daum C."/>
            <person name="Ng V."/>
            <person name="Clum A."/>
            <person name="Steindorff A."/>
            <person name="Ohm R.A."/>
            <person name="Martin F."/>
            <person name="Silar P."/>
            <person name="Natvig D.O."/>
            <person name="Lalanne C."/>
            <person name="Gautier V."/>
            <person name="Ament-Velasquez S.L."/>
            <person name="Kruys A."/>
            <person name="Hutchinson M.I."/>
            <person name="Powell A.J."/>
            <person name="Barry K."/>
            <person name="Miller A.N."/>
            <person name="Grigoriev I.V."/>
            <person name="Debuchy R."/>
            <person name="Gladieux P."/>
            <person name="Hiltunen Thoren M."/>
            <person name="Johannesson H."/>
        </authorList>
    </citation>
    <scope>NUCLEOTIDE SEQUENCE</scope>
    <source>
        <strain evidence="1">CBS 103.79</strain>
    </source>
</reference>
<keyword evidence="2" id="KW-1185">Reference proteome</keyword>
<dbReference type="AlphaFoldDB" id="A0AAN6RQR0"/>
<dbReference type="Proteomes" id="UP001303889">
    <property type="component" value="Unassembled WGS sequence"/>
</dbReference>
<evidence type="ECO:0000313" key="2">
    <source>
        <dbReference type="Proteomes" id="UP001303889"/>
    </source>
</evidence>
<organism evidence="1 2">
    <name type="scientific">Staphylotrichum tortipilum</name>
    <dbReference type="NCBI Taxonomy" id="2831512"/>
    <lineage>
        <taxon>Eukaryota</taxon>
        <taxon>Fungi</taxon>
        <taxon>Dikarya</taxon>
        <taxon>Ascomycota</taxon>
        <taxon>Pezizomycotina</taxon>
        <taxon>Sordariomycetes</taxon>
        <taxon>Sordariomycetidae</taxon>
        <taxon>Sordariales</taxon>
        <taxon>Chaetomiaceae</taxon>
        <taxon>Staphylotrichum</taxon>
    </lineage>
</organism>
<gene>
    <name evidence="1" type="ORF">C8A05DRAFT_37064</name>
</gene>
<accession>A0AAN6RQR0</accession>
<protein>
    <submittedName>
        <fullName evidence="1">Uncharacterized protein</fullName>
    </submittedName>
</protein>
<name>A0AAN6RQR0_9PEZI</name>
<reference evidence="1" key="2">
    <citation type="submission" date="2023-05" db="EMBL/GenBank/DDBJ databases">
        <authorList>
            <consortium name="Lawrence Berkeley National Laboratory"/>
            <person name="Steindorff A."/>
            <person name="Hensen N."/>
            <person name="Bonometti L."/>
            <person name="Westerberg I."/>
            <person name="Brannstrom I.O."/>
            <person name="Guillou S."/>
            <person name="Cros-Aarteil S."/>
            <person name="Calhoun S."/>
            <person name="Haridas S."/>
            <person name="Kuo A."/>
            <person name="Mondo S."/>
            <person name="Pangilinan J."/>
            <person name="Riley R."/>
            <person name="Labutti K."/>
            <person name="Andreopoulos B."/>
            <person name="Lipzen A."/>
            <person name="Chen C."/>
            <person name="Yanf M."/>
            <person name="Daum C."/>
            <person name="Ng V."/>
            <person name="Clum A."/>
            <person name="Ohm R."/>
            <person name="Martin F."/>
            <person name="Silar P."/>
            <person name="Natvig D."/>
            <person name="Lalanne C."/>
            <person name="Gautier V."/>
            <person name="Ament-Velasquez S.L."/>
            <person name="Kruys A."/>
            <person name="Hutchinson M.I."/>
            <person name="Powell A.J."/>
            <person name="Barry K."/>
            <person name="Miller A.N."/>
            <person name="Grigoriev I.V."/>
            <person name="Debuchy R."/>
            <person name="Gladieux P."/>
            <person name="Thoren M.H."/>
            <person name="Johannesson H."/>
        </authorList>
    </citation>
    <scope>NUCLEOTIDE SEQUENCE</scope>
    <source>
        <strain evidence="1">CBS 103.79</strain>
    </source>
</reference>
<sequence>MSSFKHSYVNFRNKGEVKASLIFAAYGELRIPYTEEVLPGIAPIGARGIVTIGPKFKLVASFEGKVSIKAIPMMTFVVVFDPKWAVTGAAVNLAIDTYLRIHSHAAVGSQQDIEYCIGAEAGYNTFAQITAP</sequence>
<evidence type="ECO:0000313" key="1">
    <source>
        <dbReference type="EMBL" id="KAK3899329.1"/>
    </source>
</evidence>
<comment type="caution">
    <text evidence="1">The sequence shown here is derived from an EMBL/GenBank/DDBJ whole genome shotgun (WGS) entry which is preliminary data.</text>
</comment>
<dbReference type="EMBL" id="MU855800">
    <property type="protein sequence ID" value="KAK3899329.1"/>
    <property type="molecule type" value="Genomic_DNA"/>
</dbReference>